<organism evidence="2">
    <name type="scientific">Candidatus Kentrum sp. MB</name>
    <dbReference type="NCBI Taxonomy" id="2138164"/>
    <lineage>
        <taxon>Bacteria</taxon>
        <taxon>Pseudomonadati</taxon>
        <taxon>Pseudomonadota</taxon>
        <taxon>Gammaproteobacteria</taxon>
        <taxon>Candidatus Kentrum</taxon>
    </lineage>
</organism>
<feature type="region of interest" description="Disordered" evidence="1">
    <location>
        <begin position="1"/>
        <end position="33"/>
    </location>
</feature>
<protein>
    <submittedName>
        <fullName evidence="2">Uncharacterized protein</fullName>
    </submittedName>
</protein>
<sequence length="128" mass="14750">MPPALECGEHSRQSYRIQSQSQSRSPSHGLLSELIRLPSRGGNRITKKRKIIKRFRFFDTGLRNTSKVTEDFMLQAKQEVPQLFDFDPESLCEQTLDRNQTALVFTSYCLLLLCQTSGNQPDLPDLFR</sequence>
<evidence type="ECO:0000256" key="1">
    <source>
        <dbReference type="SAM" id="MobiDB-lite"/>
    </source>
</evidence>
<dbReference type="EMBL" id="CAADFO010000013">
    <property type="protein sequence ID" value="VFK25367.1"/>
    <property type="molecule type" value="Genomic_DNA"/>
</dbReference>
<feature type="compositionally biased region" description="Low complexity" evidence="1">
    <location>
        <begin position="14"/>
        <end position="27"/>
    </location>
</feature>
<name>A0A450X7T0_9GAMM</name>
<evidence type="ECO:0000313" key="2">
    <source>
        <dbReference type="EMBL" id="VFK25367.1"/>
    </source>
</evidence>
<proteinExistence type="predicted"/>
<accession>A0A450X7T0</accession>
<dbReference type="AlphaFoldDB" id="A0A450X7T0"/>
<gene>
    <name evidence="2" type="ORF">BECKMB1821G_GA0114241_101316</name>
</gene>
<reference evidence="2" key="1">
    <citation type="submission" date="2019-02" db="EMBL/GenBank/DDBJ databases">
        <authorList>
            <person name="Gruber-Vodicka R. H."/>
            <person name="Seah K. B. B."/>
        </authorList>
    </citation>
    <scope>NUCLEOTIDE SEQUENCE</scope>
    <source>
        <strain evidence="2">BECK_BZ197</strain>
    </source>
</reference>